<protein>
    <submittedName>
        <fullName evidence="1">Uncharacterized protein</fullName>
    </submittedName>
</protein>
<sequence length="85" mass="9860">MDVPEAQLSEGSELKGPGFWPVLYLEYYCLEFVAALKYYNIKGGSVRESPRLEQHHFIKCKDILRLRLCENNFLTTTVDIPRVLP</sequence>
<evidence type="ECO:0000313" key="2">
    <source>
        <dbReference type="Proteomes" id="UP000030640"/>
    </source>
</evidence>
<accession>W6ZZN2</accession>
<dbReference type="AlphaFoldDB" id="W6ZZN2"/>
<name>W6ZZN2_9APIC</name>
<reference evidence="1 2" key="1">
    <citation type="submission" date="2013-02" db="EMBL/GenBank/DDBJ databases">
        <title>The Genome Sequence of Plasmodium inui San Antonio 1.</title>
        <authorList>
            <consortium name="The Broad Institute Genome Sequencing Platform"/>
            <consortium name="The Broad Institute Genome Sequencing Center for Infectious Disease"/>
            <person name="Neafsey D."/>
            <person name="Cheeseman I."/>
            <person name="Volkman S."/>
            <person name="Adams J."/>
            <person name="Walker B."/>
            <person name="Young S.K."/>
            <person name="Zeng Q."/>
            <person name="Gargeya S."/>
            <person name="Fitzgerald M."/>
            <person name="Haas B."/>
            <person name="Abouelleil A."/>
            <person name="Alvarado L."/>
            <person name="Arachchi H.M."/>
            <person name="Berlin A.M."/>
            <person name="Chapman S.B."/>
            <person name="Dewar J."/>
            <person name="Goldberg J."/>
            <person name="Griggs A."/>
            <person name="Gujja S."/>
            <person name="Hansen M."/>
            <person name="Howarth C."/>
            <person name="Imamovic A."/>
            <person name="Larimer J."/>
            <person name="McCowan C."/>
            <person name="Murphy C."/>
            <person name="Neiman D."/>
            <person name="Pearson M."/>
            <person name="Priest M."/>
            <person name="Roberts A."/>
            <person name="Saif S."/>
            <person name="Shea T."/>
            <person name="Sisk P."/>
            <person name="Sykes S."/>
            <person name="Wortman J."/>
            <person name="Nusbaum C."/>
            <person name="Birren B."/>
        </authorList>
    </citation>
    <scope>NUCLEOTIDE SEQUENCE [LARGE SCALE GENOMIC DNA]</scope>
    <source>
        <strain evidence="1 2">San Antonio 1</strain>
    </source>
</reference>
<evidence type="ECO:0000313" key="1">
    <source>
        <dbReference type="EMBL" id="EUD66387.1"/>
    </source>
</evidence>
<proteinExistence type="predicted"/>
<keyword evidence="2" id="KW-1185">Reference proteome</keyword>
<dbReference type="Proteomes" id="UP000030640">
    <property type="component" value="Unassembled WGS sequence"/>
</dbReference>
<dbReference type="RefSeq" id="XP_008817117.1">
    <property type="nucleotide sequence ID" value="XM_008818895.1"/>
</dbReference>
<dbReference type="VEuPathDB" id="PlasmoDB:C922_03303"/>
<dbReference type="EMBL" id="KI965472">
    <property type="protein sequence ID" value="EUD66387.1"/>
    <property type="molecule type" value="Genomic_DNA"/>
</dbReference>
<dbReference type="GeneID" id="20038577"/>
<gene>
    <name evidence="1" type="ORF">C922_03303</name>
</gene>
<organism evidence="1 2">
    <name type="scientific">Plasmodium inui San Antonio 1</name>
    <dbReference type="NCBI Taxonomy" id="1237626"/>
    <lineage>
        <taxon>Eukaryota</taxon>
        <taxon>Sar</taxon>
        <taxon>Alveolata</taxon>
        <taxon>Apicomplexa</taxon>
        <taxon>Aconoidasida</taxon>
        <taxon>Haemosporida</taxon>
        <taxon>Plasmodiidae</taxon>
        <taxon>Plasmodium</taxon>
        <taxon>Plasmodium (Plasmodium)</taxon>
    </lineage>
</organism>